<accession>A0A9E2KSB3</accession>
<evidence type="ECO:0000256" key="1">
    <source>
        <dbReference type="ARBA" id="ARBA00022679"/>
    </source>
</evidence>
<dbReference type="InterPro" id="IPR000182">
    <property type="entry name" value="GNAT_dom"/>
</dbReference>
<dbReference type="PANTHER" id="PTHR42919">
    <property type="entry name" value="N-ALPHA-ACETYLTRANSFERASE"/>
    <property type="match status" value="1"/>
</dbReference>
<organism evidence="4 5">
    <name type="scientific">Candidatus Lactobacillus pullistercoris</name>
    <dbReference type="NCBI Taxonomy" id="2838636"/>
    <lineage>
        <taxon>Bacteria</taxon>
        <taxon>Bacillati</taxon>
        <taxon>Bacillota</taxon>
        <taxon>Bacilli</taxon>
        <taxon>Lactobacillales</taxon>
        <taxon>Lactobacillaceae</taxon>
        <taxon>Lactobacillus</taxon>
    </lineage>
</organism>
<sequence>MKEYVIKSVTTNDVKELQTISRETFKKTFDPYTAPDDMARFLKEDYDTNKLIKEINNPNSRFFFLIVEDEVAGYLKVNVGDAQTEKLKPNALEVERIYLREKFQHRRLGLVLIKYAEELARKENKDYMWLGVYAKNLVAQKFYAKDGFERVSQHVFQVGDDAQIDYLLAKELN</sequence>
<comment type="caution">
    <text evidence="4">The sequence shown here is derived from an EMBL/GenBank/DDBJ whole genome shotgun (WGS) entry which is preliminary data.</text>
</comment>
<dbReference type="Pfam" id="PF00583">
    <property type="entry name" value="Acetyltransf_1"/>
    <property type="match status" value="1"/>
</dbReference>
<dbReference type="SUPFAM" id="SSF55729">
    <property type="entry name" value="Acyl-CoA N-acyltransferases (Nat)"/>
    <property type="match status" value="1"/>
</dbReference>
<name>A0A9E2KSB3_9LACO</name>
<reference evidence="4" key="1">
    <citation type="journal article" date="2021" name="PeerJ">
        <title>Extensive microbial diversity within the chicken gut microbiome revealed by metagenomics and culture.</title>
        <authorList>
            <person name="Gilroy R."/>
            <person name="Ravi A."/>
            <person name="Getino M."/>
            <person name="Pursley I."/>
            <person name="Horton D.L."/>
            <person name="Alikhan N.F."/>
            <person name="Baker D."/>
            <person name="Gharbi K."/>
            <person name="Hall N."/>
            <person name="Watson M."/>
            <person name="Adriaenssens E.M."/>
            <person name="Foster-Nyarko E."/>
            <person name="Jarju S."/>
            <person name="Secka A."/>
            <person name="Antonio M."/>
            <person name="Oren A."/>
            <person name="Chaudhuri R.R."/>
            <person name="La Ragione R."/>
            <person name="Hildebrand F."/>
            <person name="Pallen M.J."/>
        </authorList>
    </citation>
    <scope>NUCLEOTIDE SEQUENCE</scope>
    <source>
        <strain evidence="4">F6-686</strain>
    </source>
</reference>
<proteinExistence type="predicted"/>
<dbReference type="PROSITE" id="PS51186">
    <property type="entry name" value="GNAT"/>
    <property type="match status" value="1"/>
</dbReference>
<dbReference type="Proteomes" id="UP000823844">
    <property type="component" value="Unassembled WGS sequence"/>
</dbReference>
<feature type="domain" description="N-acetyltransferase" evidence="3">
    <location>
        <begin position="4"/>
        <end position="173"/>
    </location>
</feature>
<gene>
    <name evidence="4" type="ORF">H9806_05065</name>
</gene>
<dbReference type="PANTHER" id="PTHR42919:SF8">
    <property type="entry name" value="N-ALPHA-ACETYLTRANSFERASE 50"/>
    <property type="match status" value="1"/>
</dbReference>
<dbReference type="Gene3D" id="3.40.630.30">
    <property type="match status" value="1"/>
</dbReference>
<evidence type="ECO:0000313" key="5">
    <source>
        <dbReference type="Proteomes" id="UP000823844"/>
    </source>
</evidence>
<reference evidence="4" key="2">
    <citation type="submission" date="2021-04" db="EMBL/GenBank/DDBJ databases">
        <authorList>
            <person name="Gilroy R."/>
        </authorList>
    </citation>
    <scope>NUCLEOTIDE SEQUENCE</scope>
    <source>
        <strain evidence="4">F6-686</strain>
    </source>
</reference>
<evidence type="ECO:0000313" key="4">
    <source>
        <dbReference type="EMBL" id="MBU3828494.1"/>
    </source>
</evidence>
<evidence type="ECO:0000256" key="2">
    <source>
        <dbReference type="ARBA" id="ARBA00023315"/>
    </source>
</evidence>
<dbReference type="InterPro" id="IPR051556">
    <property type="entry name" value="N-term/lysine_N-AcTrnsfr"/>
</dbReference>
<keyword evidence="1" id="KW-0808">Transferase</keyword>
<keyword evidence="2" id="KW-0012">Acyltransferase</keyword>
<dbReference type="AlphaFoldDB" id="A0A9E2KSB3"/>
<dbReference type="CDD" id="cd04301">
    <property type="entry name" value="NAT_SF"/>
    <property type="match status" value="1"/>
</dbReference>
<evidence type="ECO:0000259" key="3">
    <source>
        <dbReference type="PROSITE" id="PS51186"/>
    </source>
</evidence>
<dbReference type="InterPro" id="IPR016181">
    <property type="entry name" value="Acyl_CoA_acyltransferase"/>
</dbReference>
<protein>
    <submittedName>
        <fullName evidence="4">GNAT family N-acetyltransferase</fullName>
    </submittedName>
</protein>
<dbReference type="GO" id="GO:0016747">
    <property type="term" value="F:acyltransferase activity, transferring groups other than amino-acyl groups"/>
    <property type="evidence" value="ECO:0007669"/>
    <property type="project" value="InterPro"/>
</dbReference>
<dbReference type="EMBL" id="JAHLFT010000066">
    <property type="protein sequence ID" value="MBU3828494.1"/>
    <property type="molecule type" value="Genomic_DNA"/>
</dbReference>